<protein>
    <recommendedName>
        <fullName evidence="3">SMI1/KNR4 family protein</fullName>
    </recommendedName>
</protein>
<evidence type="ECO:0008006" key="3">
    <source>
        <dbReference type="Google" id="ProtNLM"/>
    </source>
</evidence>
<dbReference type="InterPro" id="IPR037883">
    <property type="entry name" value="Knr4/Smi1-like_sf"/>
</dbReference>
<proteinExistence type="predicted"/>
<dbReference type="SUPFAM" id="SSF160631">
    <property type="entry name" value="SMI1/KNR4-like"/>
    <property type="match status" value="1"/>
</dbReference>
<gene>
    <name evidence="1" type="ORF">KDL01_34545</name>
</gene>
<name>A0A941IU20_9ACTN</name>
<dbReference type="Proteomes" id="UP000675781">
    <property type="component" value="Unassembled WGS sequence"/>
</dbReference>
<dbReference type="RefSeq" id="WP_212532894.1">
    <property type="nucleotide sequence ID" value="NZ_JAGSOG010000290.1"/>
</dbReference>
<dbReference type="EMBL" id="JAGSOG010000290">
    <property type="protein sequence ID" value="MBR7838437.1"/>
    <property type="molecule type" value="Genomic_DNA"/>
</dbReference>
<dbReference type="AlphaFoldDB" id="A0A941IU20"/>
<evidence type="ECO:0000313" key="1">
    <source>
        <dbReference type="EMBL" id="MBR7838437.1"/>
    </source>
</evidence>
<keyword evidence="2" id="KW-1185">Reference proteome</keyword>
<evidence type="ECO:0000313" key="2">
    <source>
        <dbReference type="Proteomes" id="UP000675781"/>
    </source>
</evidence>
<accession>A0A941IU20</accession>
<sequence length="172" mass="18893">MHPSIAQLVELMPPPEDRGVSVDWGSVAAEWRTPLPTDYREFIDLYGGGSINDSFHFCAPSAEGYAPPSATTLATGTELGFGLFGGDPDAEEEAAGRICWAFDAGANHAYWDTTATDPDQWTVMVLHRYAEWERFKLGMAEFMVAFLTGAIPQPMALFDPGEPVFQRSRLSK</sequence>
<reference evidence="1" key="1">
    <citation type="submission" date="2021-04" db="EMBL/GenBank/DDBJ databases">
        <title>Genome based classification of Actinospica acidithermotolerans sp. nov., an actinobacterium isolated from an Indonesian hot spring.</title>
        <authorList>
            <person name="Kusuma A.B."/>
            <person name="Putra K.E."/>
            <person name="Nafisah S."/>
            <person name="Loh J."/>
            <person name="Nouioui I."/>
            <person name="Goodfellow M."/>
        </authorList>
    </citation>
    <scope>NUCLEOTIDE SEQUENCE</scope>
    <source>
        <strain evidence="1">CSCA 57</strain>
    </source>
</reference>
<organism evidence="1 2">
    <name type="scientific">Actinospica durhamensis</name>
    <dbReference type="NCBI Taxonomy" id="1508375"/>
    <lineage>
        <taxon>Bacteria</taxon>
        <taxon>Bacillati</taxon>
        <taxon>Actinomycetota</taxon>
        <taxon>Actinomycetes</taxon>
        <taxon>Catenulisporales</taxon>
        <taxon>Actinospicaceae</taxon>
        <taxon>Actinospica</taxon>
    </lineage>
</organism>
<comment type="caution">
    <text evidence="1">The sequence shown here is derived from an EMBL/GenBank/DDBJ whole genome shotgun (WGS) entry which is preliminary data.</text>
</comment>